<gene>
    <name evidence="2" type="ORF">FNJ60_13315</name>
</gene>
<organism evidence="2 3">
    <name type="scientific">Bacteroides pyogenes</name>
    <dbReference type="NCBI Taxonomy" id="310300"/>
    <lineage>
        <taxon>Bacteria</taxon>
        <taxon>Pseudomonadati</taxon>
        <taxon>Bacteroidota</taxon>
        <taxon>Bacteroidia</taxon>
        <taxon>Bacteroidales</taxon>
        <taxon>Bacteroidaceae</taxon>
        <taxon>Bacteroides</taxon>
    </lineage>
</organism>
<dbReference type="Proteomes" id="UP000324383">
    <property type="component" value="Unassembled WGS sequence"/>
</dbReference>
<comment type="caution">
    <text evidence="2">The sequence shown here is derived from an EMBL/GenBank/DDBJ whole genome shotgun (WGS) entry which is preliminary data.</text>
</comment>
<accession>A0A5D3E9D2</accession>
<name>A0A5D3E9D2_9BACE</name>
<sequence>MKKCLYFCIVIQFTDDLRMQKTDCSNPCVTGLTGKRKSGFSKVRQSTDTMKCIRNDAMTSCRHSVGIQTGEEPDKGKAVEATNQSSTYMKTPGCNPVERQ</sequence>
<evidence type="ECO:0000313" key="2">
    <source>
        <dbReference type="EMBL" id="TYK32180.1"/>
    </source>
</evidence>
<evidence type="ECO:0000313" key="3">
    <source>
        <dbReference type="Proteomes" id="UP000324383"/>
    </source>
</evidence>
<evidence type="ECO:0000256" key="1">
    <source>
        <dbReference type="SAM" id="MobiDB-lite"/>
    </source>
</evidence>
<proteinExistence type="predicted"/>
<reference evidence="2 3" key="1">
    <citation type="submission" date="2019-07" db="EMBL/GenBank/DDBJ databases">
        <title>Draft Genome Sequences of Bacteroides pyogenes Strains Isolated from the Uterus Holstein Dairy Cows with Metritis.</title>
        <authorList>
            <person name="Cunha F."/>
            <person name="Galvao K.N."/>
            <person name="Jeon S.J."/>
            <person name="Jeong K.C."/>
        </authorList>
    </citation>
    <scope>NUCLEOTIDE SEQUENCE [LARGE SCALE GENOMIC DNA]</scope>
    <source>
        <strain evidence="2 3">KG-31</strain>
    </source>
</reference>
<dbReference type="RefSeq" id="WP_148730886.1">
    <property type="nucleotide sequence ID" value="NZ_VKLW01000037.1"/>
</dbReference>
<protein>
    <submittedName>
        <fullName evidence="2">Uncharacterized protein</fullName>
    </submittedName>
</protein>
<keyword evidence="3" id="KW-1185">Reference proteome</keyword>
<dbReference type="EMBL" id="VKLW01000037">
    <property type="protein sequence ID" value="TYK32180.1"/>
    <property type="molecule type" value="Genomic_DNA"/>
</dbReference>
<feature type="region of interest" description="Disordered" evidence="1">
    <location>
        <begin position="66"/>
        <end position="100"/>
    </location>
</feature>
<dbReference type="AlphaFoldDB" id="A0A5D3E9D2"/>